<keyword evidence="5" id="KW-1185">Reference proteome</keyword>
<gene>
    <name evidence="4" type="ORF">K6K13_03045</name>
</gene>
<dbReference type="Proteomes" id="UP000825886">
    <property type="component" value="Chromosome"/>
</dbReference>
<dbReference type="Pfam" id="PF12236">
    <property type="entry name" value="Head-tail_con"/>
    <property type="match status" value="1"/>
</dbReference>
<keyword evidence="2" id="KW-1188">Viral release from host cell</keyword>
<sequence>MFGKKTTLLSLWQETAENFYPERADFTICRSLGAEFADHLMTSYPTLARRELGDAFSTMLRRGKWFTLSVGENSPNQSAKVWLEWARDIQYRAMYDKRTQFVKATKQGDHDYAAFGQCAISVELNRNADGLLYRCWHLRDLAWCENAEGAIDTIHRKWEPTARDLKHLFGNNVAQKVNGALEKDPYQKIKCRHIVVPSEYYQTGKKFNAPFVSIYIDVDNQHVMEETPSFDKIYCLPRWQTVSGSQYAYSPATIVALPDARLIQSITRVLLEAGEKSVDPPMVANREVFRDDFNLMAGGITWADIELDTDIRNVIAEFGKSTSLPTGINIRDDVRSMIHQAFYLNSLTLPDTSGMTAYEVSQRVQEYIRQATPLFSPMEPEYNGDLCDMTFNKLMRAGAFGSVYDIPESLQGEDVQFTFESPLQTALGQEKQGQAQAVAQILLGAAQLEQAPGAVNVDVNGMIRDAISGSGAPAKWLRSEDEVAQIQQQNQAMQQQAAEVAQLQQGAQTVSDVANAAQSVQSLAGAA</sequence>
<comment type="subcellular location">
    <subcellularLocation>
        <location evidence="1">Virion</location>
    </subcellularLocation>
</comment>
<keyword evidence="3" id="KW-0231">Viral genome packaging</keyword>
<proteinExistence type="predicted"/>
<evidence type="ECO:0000256" key="1">
    <source>
        <dbReference type="ARBA" id="ARBA00004328"/>
    </source>
</evidence>
<dbReference type="InterPro" id="IPR020991">
    <property type="entry name" value="Connector_podovirus"/>
</dbReference>
<evidence type="ECO:0000256" key="3">
    <source>
        <dbReference type="ARBA" id="ARBA00023219"/>
    </source>
</evidence>
<protein>
    <submittedName>
        <fullName evidence="4">Head-tail connector protein</fullName>
    </submittedName>
</protein>
<name>A0ABX9ART9_9ENTR</name>
<dbReference type="EMBL" id="CP081864">
    <property type="protein sequence ID" value="QZN97918.1"/>
    <property type="molecule type" value="Genomic_DNA"/>
</dbReference>
<organism evidence="4 5">
    <name type="scientific">Symbiopectobacterium purcellii</name>
    <dbReference type="NCBI Taxonomy" id="2871826"/>
    <lineage>
        <taxon>Bacteria</taxon>
        <taxon>Pseudomonadati</taxon>
        <taxon>Pseudomonadota</taxon>
        <taxon>Gammaproteobacteria</taxon>
        <taxon>Enterobacterales</taxon>
        <taxon>Enterobacteriaceae</taxon>
    </lineage>
</organism>
<evidence type="ECO:0000256" key="2">
    <source>
        <dbReference type="ARBA" id="ARBA00022612"/>
    </source>
</evidence>
<evidence type="ECO:0000313" key="4">
    <source>
        <dbReference type="EMBL" id="QZN97918.1"/>
    </source>
</evidence>
<accession>A0ABX9ART9</accession>
<reference evidence="4 5" key="1">
    <citation type="submission" date="2021-08" db="EMBL/GenBank/DDBJ databases">
        <title>Culture and genomic analysis of Symbiopectobacterium purcellii sp. nov. gen. nov., isolated from the leafhopper Empoasca decipiens.</title>
        <authorList>
            <person name="Nadal-Jimenez P."/>
            <person name="Siozios S."/>
            <person name="Halliday N."/>
            <person name="Camara M."/>
            <person name="Hurst G.D.D."/>
        </authorList>
    </citation>
    <scope>NUCLEOTIDE SEQUENCE [LARGE SCALE GENOMIC DNA]</scope>
    <source>
        <strain evidence="4 5">SyEd1</strain>
    </source>
</reference>
<evidence type="ECO:0000313" key="5">
    <source>
        <dbReference type="Proteomes" id="UP000825886"/>
    </source>
</evidence>